<dbReference type="AlphaFoldDB" id="A0A9W9H525"/>
<proteinExistence type="predicted"/>
<reference evidence="1" key="2">
    <citation type="journal article" date="2023" name="IMA Fungus">
        <title>Comparative genomic study of the Penicillium genus elucidates a diverse pangenome and 15 lateral gene transfer events.</title>
        <authorList>
            <person name="Petersen C."/>
            <person name="Sorensen T."/>
            <person name="Nielsen M.R."/>
            <person name="Sondergaard T.E."/>
            <person name="Sorensen J.L."/>
            <person name="Fitzpatrick D.A."/>
            <person name="Frisvad J.C."/>
            <person name="Nielsen K.L."/>
        </authorList>
    </citation>
    <scope>NUCLEOTIDE SEQUENCE</scope>
    <source>
        <strain evidence="1">IBT 22155</strain>
    </source>
</reference>
<feature type="non-terminal residue" evidence="1">
    <location>
        <position position="1"/>
    </location>
</feature>
<name>A0A9W9H525_9EURO</name>
<gene>
    <name evidence="1" type="ORF">N7515_003638</name>
</gene>
<organism evidence="1 2">
    <name type="scientific">Penicillium bovifimosum</name>
    <dbReference type="NCBI Taxonomy" id="126998"/>
    <lineage>
        <taxon>Eukaryota</taxon>
        <taxon>Fungi</taxon>
        <taxon>Dikarya</taxon>
        <taxon>Ascomycota</taxon>
        <taxon>Pezizomycotina</taxon>
        <taxon>Eurotiomycetes</taxon>
        <taxon>Eurotiomycetidae</taxon>
        <taxon>Eurotiales</taxon>
        <taxon>Aspergillaceae</taxon>
        <taxon>Penicillium</taxon>
    </lineage>
</organism>
<accession>A0A9W9H525</accession>
<dbReference type="Proteomes" id="UP001149079">
    <property type="component" value="Unassembled WGS sequence"/>
</dbReference>
<comment type="caution">
    <text evidence="1">The sequence shown here is derived from an EMBL/GenBank/DDBJ whole genome shotgun (WGS) entry which is preliminary data.</text>
</comment>
<sequence>MTIMEFLRLAAQGTVFFRHRDDDDYVIYGLLYYIHRSLLTELFLAEHALRELTQREERLHHKVIALQKAVAIESDGNSYATHLENAQSQLEMARAQYPRKAHDLFLVEYRFPPEMQHAYHSLRRDPEWFMRKEMIQECSDRGGRGHCTAECECCIGFRGFELSEEVKQEMSKGLQAMLEEETNPVYTIHLASCFFRVHVVGIGIMEFLRLARVAPQGTDFFRVESDNTCLSGRNVYVGRCLLAKLFLAEHALRGLTQREERLHRKVMALQKTVAIECDGRSDATHLENVQQQLQMTREQYPGKAHALFLA</sequence>
<dbReference type="RefSeq" id="XP_056523439.1">
    <property type="nucleotide sequence ID" value="XM_056664382.1"/>
</dbReference>
<dbReference type="EMBL" id="JAPQKL010000003">
    <property type="protein sequence ID" value="KAJ5138790.1"/>
    <property type="molecule type" value="Genomic_DNA"/>
</dbReference>
<evidence type="ECO:0000313" key="2">
    <source>
        <dbReference type="Proteomes" id="UP001149079"/>
    </source>
</evidence>
<reference evidence="1" key="1">
    <citation type="submission" date="2022-11" db="EMBL/GenBank/DDBJ databases">
        <authorList>
            <person name="Petersen C."/>
        </authorList>
    </citation>
    <scope>NUCLEOTIDE SEQUENCE</scope>
    <source>
        <strain evidence="1">IBT 22155</strain>
    </source>
</reference>
<evidence type="ECO:0000313" key="1">
    <source>
        <dbReference type="EMBL" id="KAJ5138790.1"/>
    </source>
</evidence>
<protein>
    <submittedName>
        <fullName evidence="1">Uncharacterized protein</fullName>
    </submittedName>
</protein>
<keyword evidence="2" id="KW-1185">Reference proteome</keyword>
<dbReference type="OrthoDB" id="4336792at2759"/>
<dbReference type="GeneID" id="81403552"/>